<comment type="caution">
    <text evidence="2">The sequence shown here is derived from an EMBL/GenBank/DDBJ whole genome shotgun (WGS) entry which is preliminary data.</text>
</comment>
<dbReference type="AlphaFoldDB" id="A0A532V9I6"/>
<evidence type="ECO:0000256" key="1">
    <source>
        <dbReference type="SAM" id="SignalP"/>
    </source>
</evidence>
<dbReference type="Gene3D" id="2.130.10.10">
    <property type="entry name" value="YVTN repeat-like/Quinoprotein amine dehydrogenase"/>
    <property type="match status" value="2"/>
</dbReference>
<proteinExistence type="predicted"/>
<evidence type="ECO:0008006" key="4">
    <source>
        <dbReference type="Google" id="ProtNLM"/>
    </source>
</evidence>
<dbReference type="SUPFAM" id="SSF110296">
    <property type="entry name" value="Oligoxyloglucan reducing end-specific cellobiohydrolase"/>
    <property type="match status" value="1"/>
</dbReference>
<organism evidence="2 3">
    <name type="scientific">candidate division TA06 bacterium B3_TA06</name>
    <dbReference type="NCBI Taxonomy" id="2012487"/>
    <lineage>
        <taxon>Bacteria</taxon>
        <taxon>Bacteria division TA06</taxon>
    </lineage>
</organism>
<feature type="signal peptide" evidence="1">
    <location>
        <begin position="1"/>
        <end position="23"/>
    </location>
</feature>
<evidence type="ECO:0000313" key="3">
    <source>
        <dbReference type="Proteomes" id="UP000317778"/>
    </source>
</evidence>
<name>A0A532V9I6_UNCT6</name>
<dbReference type="PANTHER" id="PTHR47199:SF2">
    <property type="entry name" value="PHOTOSYSTEM II STABILITY_ASSEMBLY FACTOR HCF136, CHLOROPLASTIC"/>
    <property type="match status" value="1"/>
</dbReference>
<reference evidence="2 3" key="1">
    <citation type="submission" date="2017-06" db="EMBL/GenBank/DDBJ databases">
        <title>Novel microbial phyla capable of carbon fixation and sulfur reduction in deep-sea sediments.</title>
        <authorList>
            <person name="Huang J."/>
            <person name="Baker B."/>
            <person name="Wang Y."/>
        </authorList>
    </citation>
    <scope>NUCLEOTIDE SEQUENCE [LARGE SCALE GENOMIC DNA]</scope>
    <source>
        <strain evidence="2">B3_TA06</strain>
    </source>
</reference>
<keyword evidence="1" id="KW-0732">Signal</keyword>
<accession>A0A532V9I6</accession>
<dbReference type="Proteomes" id="UP000317778">
    <property type="component" value="Unassembled WGS sequence"/>
</dbReference>
<protein>
    <recommendedName>
        <fullName evidence="4">Photosynthesis system II assembly factor Ycf48/Hcf136-like domain-containing protein</fullName>
    </recommendedName>
</protein>
<feature type="chain" id="PRO_5022144279" description="Photosynthesis system II assembly factor Ycf48/Hcf136-like domain-containing protein" evidence="1">
    <location>
        <begin position="24"/>
        <end position="429"/>
    </location>
</feature>
<gene>
    <name evidence="2" type="ORF">CEE36_01560</name>
</gene>
<dbReference type="InterPro" id="IPR015943">
    <property type="entry name" value="WD40/YVTN_repeat-like_dom_sf"/>
</dbReference>
<dbReference type="EMBL" id="NJBO01000002">
    <property type="protein sequence ID" value="TKJ43831.1"/>
    <property type="molecule type" value="Genomic_DNA"/>
</dbReference>
<dbReference type="PANTHER" id="PTHR47199">
    <property type="entry name" value="PHOTOSYSTEM II STABILITY/ASSEMBLY FACTOR HCF136, CHLOROPLASTIC"/>
    <property type="match status" value="1"/>
</dbReference>
<sequence length="429" mass="47415">MVKRLFSYLALLAVSLTPSISYASWEILDLPTDRGFGAIWAIDEQTIFVSGHQGLWKAFDGATWSIDSGYQSNMIYFVDDTLGFLSGKTLTTDGGRTWQKGDTVNGHGIQQIFFPPGQSSLGYGVPYLGNIRKTEDGGWHWEVLPTFPDIFPTSDEEVHTSHICFPSDPDTGYLTAEIWQIISLDPFEAETYHSYFKTTDGGQSWVLSGEGLWNDEFKPYLVDFPQNPSTGYMAGYGKVFKTTDGGETWDTIFITSESYPNIYDICFPETDQVGYVLNDTMVHKTTDGGKAWRTFGLGKDTVFLRCHFLNNLVGFISGTGTTAYNLLYTPGFVLKTTDGLLGIAEEDWVEVEPSDIKVISSIGHSIVLCYSNCPQGFHASIYDPCGRKVDELHSSLTEGTLTWGEGAPSGVYFIQASSGNPAVRVVIVR</sequence>
<evidence type="ECO:0000313" key="2">
    <source>
        <dbReference type="EMBL" id="TKJ43831.1"/>
    </source>
</evidence>